<dbReference type="InterPro" id="IPR004839">
    <property type="entry name" value="Aminotransferase_I/II_large"/>
</dbReference>
<keyword evidence="5" id="KW-0808">Transferase</keyword>
<dbReference type="Gene3D" id="3.90.1150.10">
    <property type="entry name" value="Aspartate Aminotransferase, domain 1"/>
    <property type="match status" value="2"/>
</dbReference>
<comment type="catalytic activity">
    <reaction evidence="7">
        <text>L-aspartate + 2-oxoglutarate = oxaloacetate + L-glutamate</text>
        <dbReference type="Rhea" id="RHEA:21824"/>
        <dbReference type="ChEBI" id="CHEBI:16452"/>
        <dbReference type="ChEBI" id="CHEBI:16810"/>
        <dbReference type="ChEBI" id="CHEBI:29985"/>
        <dbReference type="ChEBI" id="CHEBI:29991"/>
        <dbReference type="EC" id="2.6.1.1"/>
    </reaction>
</comment>
<accession>A0ABQ7V7W6</accession>
<evidence type="ECO:0000256" key="7">
    <source>
        <dbReference type="ARBA" id="ARBA00049185"/>
    </source>
</evidence>
<comment type="similarity">
    <text evidence="2">Belongs to the class-I pyridoxal-phosphate-dependent aminotransferase family.</text>
</comment>
<feature type="domain" description="Aminotransferase class I/classII large" evidence="8">
    <location>
        <begin position="161"/>
        <end position="503"/>
    </location>
</feature>
<keyword evidence="10" id="KW-1185">Reference proteome</keyword>
<sequence length="615" mass="69873">MNMWSRHVRWLSTSVATNRKNNMGWWDHVQPAPKDPITSVTQAFLSDPTPLKLNLGVGAYRDDKGKPVTLECVRRAAEKISGCEIFLAGHYMYAQAVSDTNGVIKYFRYTVGTPVIPDTKSRYLDVHSQSRWSAYLPTVYVLCLYFTLESTKATTKSKFVQDCVKLAYGNDSSVVREDRFAGVPALSGTGACRLFAEFQRRFYPDSQMFLPMPTWSNHHDIWRDSQVCTRTYHYYDPGTKGLRFQALVNDIKMAYVAELFRGQQYTLPCDDDSFQFANAPDRSFFLLHPCAHNPTGVDPNYEQWKEISHIFKIKNHFPFFDMAYQGIASGDVERDATAIRIFLEDGHLLGCAQSFSKNMGLYEHRVGCVSIVSWDDKQATAIKSQLQRIVRAMYSSSPVHGPLLVSTILNDADLKALWEEEVKVMVDRLISMRITLRQTLEELNSSSSWEHITKQVGMFYFSGLSPEEVNHLQRDFHIYMTNDGRISMAGVTRSNVDYLASAIHEVTNNHCLILLEAVRCKFNKYLGTKEVWDALEASLFFPPTLESVHLQLQNLKQDDPIVTQYLDKAKLILGELTSIGRPLCLANQNICIFKGSGSEFKDIITALLARSQPVT</sequence>
<name>A0ABQ7V7W6_SOLTU</name>
<keyword evidence="6" id="KW-0663">Pyridoxal phosphate</keyword>
<comment type="caution">
    <text evidence="9">The sequence shown here is derived from an EMBL/GenBank/DDBJ whole genome shotgun (WGS) entry which is preliminary data.</text>
</comment>
<dbReference type="InterPro" id="IPR015422">
    <property type="entry name" value="PyrdxlP-dep_Trfase_small"/>
</dbReference>
<evidence type="ECO:0000313" key="10">
    <source>
        <dbReference type="Proteomes" id="UP000826656"/>
    </source>
</evidence>
<comment type="subunit">
    <text evidence="3">Homodimer.</text>
</comment>
<dbReference type="InterPro" id="IPR015421">
    <property type="entry name" value="PyrdxlP-dep_Trfase_major"/>
</dbReference>
<protein>
    <recommendedName>
        <fullName evidence="8">Aminotransferase class I/classII large domain-containing protein</fullName>
    </recommendedName>
</protein>
<evidence type="ECO:0000256" key="4">
    <source>
        <dbReference type="ARBA" id="ARBA00022576"/>
    </source>
</evidence>
<evidence type="ECO:0000256" key="6">
    <source>
        <dbReference type="ARBA" id="ARBA00022898"/>
    </source>
</evidence>
<evidence type="ECO:0000256" key="3">
    <source>
        <dbReference type="ARBA" id="ARBA00011738"/>
    </source>
</evidence>
<comment type="cofactor">
    <cofactor evidence="1">
        <name>pyridoxal 5'-phosphate</name>
        <dbReference type="ChEBI" id="CHEBI:597326"/>
    </cofactor>
</comment>
<dbReference type="EMBL" id="JAIVGD010000015">
    <property type="protein sequence ID" value="KAH0760204.1"/>
    <property type="molecule type" value="Genomic_DNA"/>
</dbReference>
<dbReference type="Proteomes" id="UP000826656">
    <property type="component" value="Unassembled WGS sequence"/>
</dbReference>
<reference evidence="9 10" key="1">
    <citation type="journal article" date="2021" name="bioRxiv">
        <title>Chromosome-scale and haplotype-resolved genome assembly of a tetraploid potato cultivar.</title>
        <authorList>
            <person name="Sun H."/>
            <person name="Jiao W.-B."/>
            <person name="Krause K."/>
            <person name="Campoy J.A."/>
            <person name="Goel M."/>
            <person name="Folz-Donahue K."/>
            <person name="Kukat C."/>
            <person name="Huettel B."/>
            <person name="Schneeberger K."/>
        </authorList>
    </citation>
    <scope>NUCLEOTIDE SEQUENCE [LARGE SCALE GENOMIC DNA]</scope>
    <source>
        <strain evidence="9">SolTubOtavaFocal</strain>
        <tissue evidence="9">Leaves</tissue>
    </source>
</reference>
<dbReference type="Gene3D" id="3.40.640.10">
    <property type="entry name" value="Type I PLP-dependent aspartate aminotransferase-like (Major domain)"/>
    <property type="match status" value="1"/>
</dbReference>
<dbReference type="PRINTS" id="PR00799">
    <property type="entry name" value="TRANSAMINASE"/>
</dbReference>
<dbReference type="SUPFAM" id="SSF53383">
    <property type="entry name" value="PLP-dependent transferases"/>
    <property type="match status" value="2"/>
</dbReference>
<keyword evidence="4" id="KW-0032">Aminotransferase</keyword>
<dbReference type="InterPro" id="IPR000796">
    <property type="entry name" value="Asp_trans"/>
</dbReference>
<proteinExistence type="inferred from homology"/>
<dbReference type="PANTHER" id="PTHR11879">
    <property type="entry name" value="ASPARTATE AMINOTRANSFERASE"/>
    <property type="match status" value="1"/>
</dbReference>
<evidence type="ECO:0000259" key="8">
    <source>
        <dbReference type="Pfam" id="PF00155"/>
    </source>
</evidence>
<dbReference type="Pfam" id="PF00155">
    <property type="entry name" value="Aminotran_1_2"/>
    <property type="match status" value="1"/>
</dbReference>
<dbReference type="InterPro" id="IPR015424">
    <property type="entry name" value="PyrdxlP-dep_Trfase"/>
</dbReference>
<evidence type="ECO:0000256" key="2">
    <source>
        <dbReference type="ARBA" id="ARBA00007441"/>
    </source>
</evidence>
<gene>
    <name evidence="9" type="ORF">KY290_023697</name>
</gene>
<organism evidence="9 10">
    <name type="scientific">Solanum tuberosum</name>
    <name type="common">Potato</name>
    <dbReference type="NCBI Taxonomy" id="4113"/>
    <lineage>
        <taxon>Eukaryota</taxon>
        <taxon>Viridiplantae</taxon>
        <taxon>Streptophyta</taxon>
        <taxon>Embryophyta</taxon>
        <taxon>Tracheophyta</taxon>
        <taxon>Spermatophyta</taxon>
        <taxon>Magnoliopsida</taxon>
        <taxon>eudicotyledons</taxon>
        <taxon>Gunneridae</taxon>
        <taxon>Pentapetalae</taxon>
        <taxon>asterids</taxon>
        <taxon>lamiids</taxon>
        <taxon>Solanales</taxon>
        <taxon>Solanaceae</taxon>
        <taxon>Solanoideae</taxon>
        <taxon>Solaneae</taxon>
        <taxon>Solanum</taxon>
    </lineage>
</organism>
<dbReference type="PANTHER" id="PTHR11879:SF14">
    <property type="entry name" value="ASPARTATE AMINOTRANSFERASE"/>
    <property type="match status" value="1"/>
</dbReference>
<evidence type="ECO:0000313" key="9">
    <source>
        <dbReference type="EMBL" id="KAH0760204.1"/>
    </source>
</evidence>
<evidence type="ECO:0000256" key="1">
    <source>
        <dbReference type="ARBA" id="ARBA00001933"/>
    </source>
</evidence>
<evidence type="ECO:0000256" key="5">
    <source>
        <dbReference type="ARBA" id="ARBA00022679"/>
    </source>
</evidence>
<dbReference type="CDD" id="cd00609">
    <property type="entry name" value="AAT_like"/>
    <property type="match status" value="1"/>
</dbReference>